<dbReference type="PANTHER" id="PTHR21581">
    <property type="entry name" value="D-ALANYL-D-ALANINE CARBOXYPEPTIDASE"/>
    <property type="match status" value="1"/>
</dbReference>
<evidence type="ECO:0000256" key="3">
    <source>
        <dbReference type="ARBA" id="ARBA00007164"/>
    </source>
</evidence>
<protein>
    <recommendedName>
        <fullName evidence="4">serine-type D-Ala-D-Ala carboxypeptidase</fullName>
        <ecNumber evidence="4">3.4.16.4</ecNumber>
    </recommendedName>
</protein>
<feature type="active site" description="Proton acceptor" evidence="13">
    <location>
        <position position="76"/>
    </location>
</feature>
<feature type="chain" id="PRO_5041441880" description="serine-type D-Ala-D-Ala carboxypeptidase" evidence="16">
    <location>
        <begin position="23"/>
        <end position="398"/>
    </location>
</feature>
<organism evidence="18 19">
    <name type="scientific">Ectobacillus ponti</name>
    <dbReference type="NCBI Taxonomy" id="2961894"/>
    <lineage>
        <taxon>Bacteria</taxon>
        <taxon>Bacillati</taxon>
        <taxon>Bacillota</taxon>
        <taxon>Bacilli</taxon>
        <taxon>Bacillales</taxon>
        <taxon>Bacillaceae</taxon>
        <taxon>Ectobacillus</taxon>
    </lineage>
</organism>
<evidence type="ECO:0000256" key="11">
    <source>
        <dbReference type="ARBA" id="ARBA00023316"/>
    </source>
</evidence>
<dbReference type="InterPro" id="IPR001967">
    <property type="entry name" value="Peptidase_S11_N"/>
</dbReference>
<dbReference type="GO" id="GO:0008360">
    <property type="term" value="P:regulation of cell shape"/>
    <property type="evidence" value="ECO:0007669"/>
    <property type="project" value="UniProtKB-KW"/>
</dbReference>
<name>A0AA41X5Y9_9BACI</name>
<dbReference type="GO" id="GO:0009252">
    <property type="term" value="P:peptidoglycan biosynthetic process"/>
    <property type="evidence" value="ECO:0007669"/>
    <property type="project" value="UniProtKB-KW"/>
</dbReference>
<keyword evidence="11" id="KW-0961">Cell wall biogenesis/degradation</keyword>
<evidence type="ECO:0000259" key="17">
    <source>
        <dbReference type="SMART" id="SM00936"/>
    </source>
</evidence>
<dbReference type="InterPro" id="IPR015956">
    <property type="entry name" value="Peniciliin-bd_prot_C_sf"/>
</dbReference>
<keyword evidence="10" id="KW-0573">Peptidoglycan synthesis</keyword>
<comment type="caution">
    <text evidence="18">The sequence shown here is derived from an EMBL/GenBank/DDBJ whole genome shotgun (WGS) entry which is preliminary data.</text>
</comment>
<dbReference type="InterPro" id="IPR018044">
    <property type="entry name" value="Peptidase_S11"/>
</dbReference>
<evidence type="ECO:0000256" key="16">
    <source>
        <dbReference type="SAM" id="SignalP"/>
    </source>
</evidence>
<comment type="catalytic activity">
    <reaction evidence="12">
        <text>Preferential cleavage: (Ac)2-L-Lys-D-Ala-|-D-Ala. Also transpeptidation of peptidyl-alanyl moieties that are N-acyl substituents of D-alanine.</text>
        <dbReference type="EC" id="3.4.16.4"/>
    </reaction>
</comment>
<dbReference type="GO" id="GO:0009002">
    <property type="term" value="F:serine-type D-Ala-D-Ala carboxypeptidase activity"/>
    <property type="evidence" value="ECO:0007669"/>
    <property type="project" value="UniProtKB-EC"/>
</dbReference>
<dbReference type="FunFam" id="3.40.710.10:FF:000023">
    <property type="entry name" value="D-alanyl-D-alanine carboxypeptidase DacF"/>
    <property type="match status" value="1"/>
</dbReference>
<evidence type="ECO:0000313" key="18">
    <source>
        <dbReference type="EMBL" id="MCP8966945.1"/>
    </source>
</evidence>
<evidence type="ECO:0000256" key="7">
    <source>
        <dbReference type="ARBA" id="ARBA00022729"/>
    </source>
</evidence>
<evidence type="ECO:0000256" key="10">
    <source>
        <dbReference type="ARBA" id="ARBA00022984"/>
    </source>
</evidence>
<evidence type="ECO:0000256" key="9">
    <source>
        <dbReference type="ARBA" id="ARBA00022960"/>
    </source>
</evidence>
<reference evidence="18" key="1">
    <citation type="submission" date="2022-07" db="EMBL/GenBank/DDBJ databases">
        <authorList>
            <person name="Li W.-J."/>
            <person name="Deng Q.-Q."/>
        </authorList>
    </citation>
    <scope>NUCLEOTIDE SEQUENCE</scope>
    <source>
        <strain evidence="18">SYSU M60031</strain>
    </source>
</reference>
<dbReference type="GO" id="GO:0006508">
    <property type="term" value="P:proteolysis"/>
    <property type="evidence" value="ECO:0007669"/>
    <property type="project" value="UniProtKB-KW"/>
</dbReference>
<dbReference type="EMBL" id="JANCLT010000001">
    <property type="protein sequence ID" value="MCP8966945.1"/>
    <property type="molecule type" value="Genomic_DNA"/>
</dbReference>
<evidence type="ECO:0000256" key="6">
    <source>
        <dbReference type="ARBA" id="ARBA00022670"/>
    </source>
</evidence>
<dbReference type="InterPro" id="IPR012907">
    <property type="entry name" value="Peptidase_S11_C"/>
</dbReference>
<proteinExistence type="inferred from homology"/>
<dbReference type="Pfam" id="PF00768">
    <property type="entry name" value="Peptidase_S11"/>
    <property type="match status" value="1"/>
</dbReference>
<comment type="similarity">
    <text evidence="3 15">Belongs to the peptidase S11 family.</text>
</comment>
<evidence type="ECO:0000256" key="1">
    <source>
        <dbReference type="ARBA" id="ARBA00003217"/>
    </source>
</evidence>
<evidence type="ECO:0000256" key="13">
    <source>
        <dbReference type="PIRSR" id="PIRSR618044-1"/>
    </source>
</evidence>
<evidence type="ECO:0000256" key="14">
    <source>
        <dbReference type="PIRSR" id="PIRSR618044-2"/>
    </source>
</evidence>
<dbReference type="Proteomes" id="UP001156102">
    <property type="component" value="Unassembled WGS sequence"/>
</dbReference>
<dbReference type="GO" id="GO:0071555">
    <property type="term" value="P:cell wall organization"/>
    <property type="evidence" value="ECO:0007669"/>
    <property type="project" value="UniProtKB-KW"/>
</dbReference>
<gene>
    <name evidence="18" type="ORF">NK662_00145</name>
</gene>
<keyword evidence="19" id="KW-1185">Reference proteome</keyword>
<feature type="active site" evidence="13">
    <location>
        <position position="133"/>
    </location>
</feature>
<dbReference type="PRINTS" id="PR00725">
    <property type="entry name" value="DADACBPTASE1"/>
</dbReference>
<dbReference type="EC" id="3.4.16.4" evidence="4"/>
<evidence type="ECO:0000256" key="2">
    <source>
        <dbReference type="ARBA" id="ARBA00004752"/>
    </source>
</evidence>
<dbReference type="PANTHER" id="PTHR21581:SF6">
    <property type="entry name" value="TRAFFICKING PROTEIN PARTICLE COMPLEX SUBUNIT 12"/>
    <property type="match status" value="1"/>
</dbReference>
<feature type="domain" description="Peptidase S11 D-Ala-D-Ala carboxypeptidase A C-terminal" evidence="17">
    <location>
        <begin position="289"/>
        <end position="380"/>
    </location>
</feature>
<dbReference type="SMART" id="SM00936">
    <property type="entry name" value="PBP5_C"/>
    <property type="match status" value="1"/>
</dbReference>
<dbReference type="InterPro" id="IPR012338">
    <property type="entry name" value="Beta-lactam/transpept-like"/>
</dbReference>
<dbReference type="InterPro" id="IPR037167">
    <property type="entry name" value="Peptidase_S11_C_sf"/>
</dbReference>
<dbReference type="SUPFAM" id="SSF69189">
    <property type="entry name" value="Penicillin-binding protein associated domain"/>
    <property type="match status" value="1"/>
</dbReference>
<keyword evidence="8" id="KW-0378">Hydrolase</keyword>
<keyword evidence="7 16" id="KW-0732">Signal</keyword>
<keyword evidence="9" id="KW-0133">Cell shape</keyword>
<dbReference type="AlphaFoldDB" id="A0AA41X5Y9"/>
<sequence>MKRFIGVLVCFVLLSAVPAAYAQSETNPPQQAGQAQTAQPNLVDTASSAVLLEQDTGTVLFDKNSNEKLPPASMTKIMTMLLIMEQVEKGKLKLTDKVRASEFAASMGGSQIFLEPGEEMTVDEMLKGIAIASGNDASVAMAEHIAGSMEGFVQMMNDKAKDLGLKNTNFKNPTGLPAPDHYSTAYDMAVMGRELMKYPLIRKYTGKYEDYLRENTEKKFWLVNTNKLVRFYPGVDGVKTGFTTEARYCLTASAQKNGMRVVGVIMGAPTSKDRNAQMTKLLDYAFSQYATKQLYQKDQQIASIKVSRGKQKEVGLIASGNVSLLLKRGETAKNITKEIIKDEKVKAPIQKGDALGTLVVKNDGKVVAKQTLVASQDVKKATLWELFKQSFGVFSKSK</sequence>
<dbReference type="SUPFAM" id="SSF56601">
    <property type="entry name" value="beta-lactamase/transpeptidase-like"/>
    <property type="match status" value="1"/>
</dbReference>
<evidence type="ECO:0000313" key="19">
    <source>
        <dbReference type="Proteomes" id="UP001156102"/>
    </source>
</evidence>
<dbReference type="RefSeq" id="WP_254756140.1">
    <property type="nucleotide sequence ID" value="NZ_JANCLT010000001.1"/>
</dbReference>
<evidence type="ECO:0000256" key="12">
    <source>
        <dbReference type="ARBA" id="ARBA00034000"/>
    </source>
</evidence>
<feature type="binding site" evidence="14">
    <location>
        <position position="239"/>
    </location>
    <ligand>
        <name>substrate</name>
    </ligand>
</feature>
<evidence type="ECO:0000256" key="4">
    <source>
        <dbReference type="ARBA" id="ARBA00012448"/>
    </source>
</evidence>
<evidence type="ECO:0000256" key="5">
    <source>
        <dbReference type="ARBA" id="ARBA00022645"/>
    </source>
</evidence>
<dbReference type="Pfam" id="PF07943">
    <property type="entry name" value="PBP5_C"/>
    <property type="match status" value="1"/>
</dbReference>
<dbReference type="Gene3D" id="3.40.710.10">
    <property type="entry name" value="DD-peptidase/beta-lactamase superfamily"/>
    <property type="match status" value="1"/>
</dbReference>
<keyword evidence="6" id="KW-0645">Protease</keyword>
<feature type="active site" description="Acyl-ester intermediate" evidence="13">
    <location>
        <position position="73"/>
    </location>
</feature>
<comment type="function">
    <text evidence="1">Removes C-terminal D-alanyl residues from sugar-peptide cell wall precursors.</text>
</comment>
<evidence type="ECO:0000256" key="8">
    <source>
        <dbReference type="ARBA" id="ARBA00022801"/>
    </source>
</evidence>
<accession>A0AA41X5Y9</accession>
<keyword evidence="5 18" id="KW-0121">Carboxypeptidase</keyword>
<feature type="signal peptide" evidence="16">
    <location>
        <begin position="1"/>
        <end position="22"/>
    </location>
</feature>
<dbReference type="Gene3D" id="2.60.410.10">
    <property type="entry name" value="D-Ala-D-Ala carboxypeptidase, C-terminal domain"/>
    <property type="match status" value="1"/>
</dbReference>
<evidence type="ECO:0000256" key="15">
    <source>
        <dbReference type="RuleBase" id="RU004016"/>
    </source>
</evidence>
<comment type="pathway">
    <text evidence="2">Cell wall biogenesis; peptidoglycan biosynthesis.</text>
</comment>